<feature type="compositionally biased region" description="Basic residues" evidence="2">
    <location>
        <begin position="142"/>
        <end position="152"/>
    </location>
</feature>
<keyword evidence="1" id="KW-0862">Zinc</keyword>
<feature type="compositionally biased region" description="Pro residues" evidence="2">
    <location>
        <begin position="173"/>
        <end position="188"/>
    </location>
</feature>
<reference evidence="5" key="1">
    <citation type="journal article" date="2017" name="Nat. Ecol. Evol.">
        <title>Genome expansion and lineage-specific genetic innovations in the forest pathogenic fungi Armillaria.</title>
        <authorList>
            <person name="Sipos G."/>
            <person name="Prasanna A.N."/>
            <person name="Walter M.C."/>
            <person name="O'Connor E."/>
            <person name="Balint B."/>
            <person name="Krizsan K."/>
            <person name="Kiss B."/>
            <person name="Hess J."/>
            <person name="Varga T."/>
            <person name="Slot J."/>
            <person name="Riley R."/>
            <person name="Boka B."/>
            <person name="Rigling D."/>
            <person name="Barry K."/>
            <person name="Lee J."/>
            <person name="Mihaltcheva S."/>
            <person name="LaButti K."/>
            <person name="Lipzen A."/>
            <person name="Waldron R."/>
            <person name="Moloney N.M."/>
            <person name="Sperisen C."/>
            <person name="Kredics L."/>
            <person name="Vagvoelgyi C."/>
            <person name="Patrignani A."/>
            <person name="Fitzpatrick D."/>
            <person name="Nagy I."/>
            <person name="Doyle S."/>
            <person name="Anderson J.B."/>
            <person name="Grigoriev I.V."/>
            <person name="Gueldener U."/>
            <person name="Muensterkoetter M."/>
            <person name="Nagy L.G."/>
        </authorList>
    </citation>
    <scope>NUCLEOTIDE SEQUENCE [LARGE SCALE GENOMIC DNA]</scope>
    <source>
        <strain evidence="5">Ar21-2</strain>
    </source>
</reference>
<feature type="region of interest" description="Disordered" evidence="2">
    <location>
        <begin position="134"/>
        <end position="224"/>
    </location>
</feature>
<proteinExistence type="predicted"/>
<feature type="domain" description="C2H2-type" evidence="3">
    <location>
        <begin position="40"/>
        <end position="64"/>
    </location>
</feature>
<keyword evidence="5" id="KW-1185">Reference proteome</keyword>
<dbReference type="PROSITE" id="PS00028">
    <property type="entry name" value="ZINC_FINGER_C2H2_1"/>
    <property type="match status" value="1"/>
</dbReference>
<organism evidence="4 5">
    <name type="scientific">Armillaria gallica</name>
    <name type="common">Bulbous honey fungus</name>
    <name type="synonym">Armillaria bulbosa</name>
    <dbReference type="NCBI Taxonomy" id="47427"/>
    <lineage>
        <taxon>Eukaryota</taxon>
        <taxon>Fungi</taxon>
        <taxon>Dikarya</taxon>
        <taxon>Basidiomycota</taxon>
        <taxon>Agaricomycotina</taxon>
        <taxon>Agaricomycetes</taxon>
        <taxon>Agaricomycetidae</taxon>
        <taxon>Agaricales</taxon>
        <taxon>Marasmiineae</taxon>
        <taxon>Physalacriaceae</taxon>
        <taxon>Armillaria</taxon>
    </lineage>
</organism>
<evidence type="ECO:0000256" key="1">
    <source>
        <dbReference type="PROSITE-ProRule" id="PRU00042"/>
    </source>
</evidence>
<dbReference type="InterPro" id="IPR013087">
    <property type="entry name" value="Znf_C2H2_type"/>
</dbReference>
<dbReference type="SMART" id="SM00355">
    <property type="entry name" value="ZnF_C2H2"/>
    <property type="match status" value="3"/>
</dbReference>
<feature type="region of interest" description="Disordered" evidence="2">
    <location>
        <begin position="268"/>
        <end position="345"/>
    </location>
</feature>
<accession>A0A2H3DSD9</accession>
<evidence type="ECO:0000313" key="4">
    <source>
        <dbReference type="EMBL" id="PBK94372.1"/>
    </source>
</evidence>
<dbReference type="OMA" id="DHIQVEH"/>
<dbReference type="GO" id="GO:0008270">
    <property type="term" value="F:zinc ion binding"/>
    <property type="evidence" value="ECO:0007669"/>
    <property type="project" value="UniProtKB-KW"/>
</dbReference>
<dbReference type="SUPFAM" id="SSF57667">
    <property type="entry name" value="beta-beta-alpha zinc fingers"/>
    <property type="match status" value="1"/>
</dbReference>
<keyword evidence="1" id="KW-0479">Metal-binding</keyword>
<dbReference type="EMBL" id="KZ293654">
    <property type="protein sequence ID" value="PBK94372.1"/>
    <property type="molecule type" value="Genomic_DNA"/>
</dbReference>
<dbReference type="STRING" id="47427.A0A2H3DSD9"/>
<sequence length="360" mass="40138">MGGIKDILASLLFNLKSLFPFSSLSTSTMARRQARNARRYRCTLKQCDERFTRRSDVKRHAKIHLLGESLEEQKHPCLITETGCDKSMLQLSNLKSHIKAKHPDVLHLVCFDCRPEFQRFHDTAALADHIQVEHPPNLKQTRQTKRRRKMSKRSLSPTLPPIVSLSDDNSDVFPPPPAGRFPLPPLDPPPRKPRVKLPDCISIPPSAFPKDEPEPPCSPSHRRTQWYRAPQPQSQLQPEDLAPTRRCHLTIRNPSTLHKKARDACVFEHARQLPSPAPSSSGAGESSRSSLGRFPLPPPPPPTSRLITPAFVFNKLPSPSSSRAPSPTFEIPFSSSKGGAEGLSEGAIDSIFPEVEAVKM</sequence>
<protein>
    <recommendedName>
        <fullName evidence="3">C2H2-type domain-containing protein</fullName>
    </recommendedName>
</protein>
<gene>
    <name evidence="4" type="ORF">ARMGADRAFT_1099089</name>
</gene>
<feature type="compositionally biased region" description="Low complexity" evidence="2">
    <location>
        <begin position="317"/>
        <end position="327"/>
    </location>
</feature>
<evidence type="ECO:0000313" key="5">
    <source>
        <dbReference type="Proteomes" id="UP000217790"/>
    </source>
</evidence>
<dbReference type="InParanoid" id="A0A2H3DSD9"/>
<feature type="compositionally biased region" description="Low complexity" evidence="2">
    <location>
        <begin position="278"/>
        <end position="294"/>
    </location>
</feature>
<dbReference type="PROSITE" id="PS50157">
    <property type="entry name" value="ZINC_FINGER_C2H2_2"/>
    <property type="match status" value="1"/>
</dbReference>
<dbReference type="OrthoDB" id="3066732at2759"/>
<name>A0A2H3DSD9_ARMGA</name>
<dbReference type="Proteomes" id="UP000217790">
    <property type="component" value="Unassembled WGS sequence"/>
</dbReference>
<dbReference type="AlphaFoldDB" id="A0A2H3DSD9"/>
<evidence type="ECO:0000259" key="3">
    <source>
        <dbReference type="PROSITE" id="PS50157"/>
    </source>
</evidence>
<dbReference type="Gene3D" id="3.30.160.60">
    <property type="entry name" value="Classic Zinc Finger"/>
    <property type="match status" value="2"/>
</dbReference>
<dbReference type="InterPro" id="IPR036236">
    <property type="entry name" value="Znf_C2H2_sf"/>
</dbReference>
<evidence type="ECO:0000256" key="2">
    <source>
        <dbReference type="SAM" id="MobiDB-lite"/>
    </source>
</evidence>
<keyword evidence="1" id="KW-0863">Zinc-finger</keyword>